<organism evidence="2">
    <name type="scientific">Micrurus paraensis</name>
    <dbReference type="NCBI Taxonomy" id="1970185"/>
    <lineage>
        <taxon>Eukaryota</taxon>
        <taxon>Metazoa</taxon>
        <taxon>Chordata</taxon>
        <taxon>Craniata</taxon>
        <taxon>Vertebrata</taxon>
        <taxon>Euteleostomi</taxon>
        <taxon>Lepidosauria</taxon>
        <taxon>Squamata</taxon>
        <taxon>Bifurcata</taxon>
        <taxon>Unidentata</taxon>
        <taxon>Episquamata</taxon>
        <taxon>Toxicofera</taxon>
        <taxon>Serpentes</taxon>
        <taxon>Colubroidea</taxon>
        <taxon>Elapidae</taxon>
        <taxon>Elapinae</taxon>
        <taxon>Micrurus</taxon>
    </lineage>
</organism>
<reference evidence="2" key="2">
    <citation type="submission" date="2017-11" db="EMBL/GenBank/DDBJ databases">
        <title>Coralsnake Venomics: Analyses of Venom Gland Transcriptomes and Proteomes of Six Brazilian Taxa.</title>
        <authorList>
            <person name="Aird S.D."/>
            <person name="Jorge da Silva N."/>
            <person name="Qiu L."/>
            <person name="Villar-Briones A."/>
            <person name="Aparecida-Saddi V."/>
            <person name="Campos-Telles M.P."/>
            <person name="Grau M."/>
            <person name="Mikheyev A.S."/>
        </authorList>
    </citation>
    <scope>NUCLEOTIDE SEQUENCE</scope>
    <source>
        <tissue evidence="2">Venom_gland</tissue>
    </source>
</reference>
<evidence type="ECO:0000256" key="1">
    <source>
        <dbReference type="SAM" id="Phobius"/>
    </source>
</evidence>
<feature type="transmembrane region" description="Helical" evidence="1">
    <location>
        <begin position="12"/>
        <end position="33"/>
    </location>
</feature>
<evidence type="ECO:0000313" key="2">
    <source>
        <dbReference type="EMBL" id="LAB16520.1"/>
    </source>
</evidence>
<feature type="transmembrane region" description="Helical" evidence="1">
    <location>
        <begin position="53"/>
        <end position="74"/>
    </location>
</feature>
<protein>
    <submittedName>
        <fullName evidence="2">Uncharacterized protein</fullName>
    </submittedName>
</protein>
<sequence length="114" mass="12392">MWQLRQSYTYISIHFTSALQAPLVASMFLGSIQGGGNDISKPTLHGAGLTKGLSLPIISIILLEPAGQGGVLIYKRVSSPWTKEVSTFCYGVHSMEHHSPGTRLVQTTWLLGRP</sequence>
<keyword evidence="1" id="KW-0472">Membrane</keyword>
<accession>A0A2D4L6J6</accession>
<name>A0A2D4L6J6_9SAUR</name>
<keyword evidence="1" id="KW-0812">Transmembrane</keyword>
<dbReference type="AlphaFoldDB" id="A0A2D4L6J6"/>
<proteinExistence type="predicted"/>
<keyword evidence="1" id="KW-1133">Transmembrane helix</keyword>
<dbReference type="EMBL" id="IACL01121238">
    <property type="protein sequence ID" value="LAB16520.1"/>
    <property type="molecule type" value="Transcribed_RNA"/>
</dbReference>
<reference evidence="2" key="1">
    <citation type="submission" date="2017-07" db="EMBL/GenBank/DDBJ databases">
        <authorList>
            <person name="Mikheyev A."/>
            <person name="Grau M."/>
        </authorList>
    </citation>
    <scope>NUCLEOTIDE SEQUENCE</scope>
    <source>
        <tissue evidence="2">Venom_gland</tissue>
    </source>
</reference>